<dbReference type="Gene3D" id="1.10.10.10">
    <property type="entry name" value="Winged helix-like DNA-binding domain superfamily/Winged helix DNA-binding domain"/>
    <property type="match status" value="1"/>
</dbReference>
<accession>D7DJI1</accession>
<dbReference type="InterPro" id="IPR000847">
    <property type="entry name" value="LysR_HTH_N"/>
</dbReference>
<keyword evidence="7" id="KW-1185">Reference proteome</keyword>
<dbReference type="Pfam" id="PF00126">
    <property type="entry name" value="HTH_1"/>
    <property type="match status" value="1"/>
</dbReference>
<feature type="domain" description="HTH lysR-type" evidence="5">
    <location>
        <begin position="4"/>
        <end position="61"/>
    </location>
</feature>
<name>D7DJI1_METV0</name>
<dbReference type="RefSeq" id="WP_013148528.1">
    <property type="nucleotide sequence ID" value="NC_014207.1"/>
</dbReference>
<comment type="similarity">
    <text evidence="1">Belongs to the LysR transcriptional regulatory family.</text>
</comment>
<dbReference type="STRING" id="666681.M301_1842"/>
<proteinExistence type="inferred from homology"/>
<evidence type="ECO:0000313" key="6">
    <source>
        <dbReference type="EMBL" id="ADI30216.1"/>
    </source>
</evidence>
<protein>
    <submittedName>
        <fullName evidence="6">Transcriptional regulator, LysR family</fullName>
    </submittedName>
</protein>
<dbReference type="SUPFAM" id="SSF46785">
    <property type="entry name" value="Winged helix' DNA-binding domain"/>
    <property type="match status" value="1"/>
</dbReference>
<dbReference type="eggNOG" id="COG0583">
    <property type="taxonomic scope" value="Bacteria"/>
</dbReference>
<dbReference type="NCBIfam" id="NF008095">
    <property type="entry name" value="PRK10837.1"/>
    <property type="match status" value="1"/>
</dbReference>
<evidence type="ECO:0000256" key="1">
    <source>
        <dbReference type="ARBA" id="ARBA00009437"/>
    </source>
</evidence>
<dbReference type="CDD" id="cd08420">
    <property type="entry name" value="PBP2_CysL_like"/>
    <property type="match status" value="1"/>
</dbReference>
<sequence length="304" mass="33273">MMRITLRQLQIFIAIAQSGSTTAAGEIIALSQSAISASIAELEKALNVQLFDRVGKRLLLNDHGRAMLPQAMALVNGATSLENSFNEIAPSILIIGASLTIGNYLLPTILANYWRAQGIVLGELMPPLQVVVANTADIVSKVVNFEVDIGLIEGPCNRADISVSPWLEDELLLVVAPNHPVLQENGEFISPDLLTKANWLLRERGSGTREALEQALLPHIAQLKSSLEFNDHEAIKQSAVQGLGIACLSRTVVRDMLDAGKLVELKTPFGKLVRRFSLLVHHQKQVTPGMQHFMNHIFKNQKDT</sequence>
<dbReference type="SUPFAM" id="SSF53850">
    <property type="entry name" value="Periplasmic binding protein-like II"/>
    <property type="match status" value="1"/>
</dbReference>
<reference evidence="7" key="1">
    <citation type="submission" date="2010-05" db="EMBL/GenBank/DDBJ databases">
        <title>Complete sequence of Methylotenera sp. 301.</title>
        <authorList>
            <person name="Lucas S."/>
            <person name="Copeland A."/>
            <person name="Lapidus A."/>
            <person name="Cheng J.-F."/>
            <person name="Bruce D."/>
            <person name="Goodwin L."/>
            <person name="Pitluck S."/>
            <person name="Clum A."/>
            <person name="Land M."/>
            <person name="Hauser L."/>
            <person name="Kyrpides N."/>
            <person name="Ivanova N."/>
            <person name="Chistoservova L."/>
            <person name="Kalyuzhnaya M."/>
            <person name="Woyke T."/>
        </authorList>
    </citation>
    <scope>NUCLEOTIDE SEQUENCE [LARGE SCALE GENOMIC DNA]</scope>
    <source>
        <strain evidence="7">301</strain>
    </source>
</reference>
<dbReference type="PROSITE" id="PS50931">
    <property type="entry name" value="HTH_LYSR"/>
    <property type="match status" value="1"/>
</dbReference>
<evidence type="ECO:0000256" key="4">
    <source>
        <dbReference type="ARBA" id="ARBA00023163"/>
    </source>
</evidence>
<dbReference type="PANTHER" id="PTHR30126">
    <property type="entry name" value="HTH-TYPE TRANSCRIPTIONAL REGULATOR"/>
    <property type="match status" value="1"/>
</dbReference>
<keyword evidence="4" id="KW-0804">Transcription</keyword>
<dbReference type="KEGG" id="meh:M301_1842"/>
<dbReference type="PRINTS" id="PR00039">
    <property type="entry name" value="HTHLYSR"/>
</dbReference>
<dbReference type="InterPro" id="IPR005119">
    <property type="entry name" value="LysR_subst-bd"/>
</dbReference>
<evidence type="ECO:0000313" key="7">
    <source>
        <dbReference type="Proteomes" id="UP000000383"/>
    </source>
</evidence>
<dbReference type="EMBL" id="CP002056">
    <property type="protein sequence ID" value="ADI30216.1"/>
    <property type="molecule type" value="Genomic_DNA"/>
</dbReference>
<evidence type="ECO:0000256" key="2">
    <source>
        <dbReference type="ARBA" id="ARBA00023015"/>
    </source>
</evidence>
<dbReference type="Proteomes" id="UP000000383">
    <property type="component" value="Chromosome"/>
</dbReference>
<dbReference type="Pfam" id="PF03466">
    <property type="entry name" value="LysR_substrate"/>
    <property type="match status" value="1"/>
</dbReference>
<keyword evidence="3" id="KW-0238">DNA-binding</keyword>
<dbReference type="GO" id="GO:0003700">
    <property type="term" value="F:DNA-binding transcription factor activity"/>
    <property type="evidence" value="ECO:0007669"/>
    <property type="project" value="InterPro"/>
</dbReference>
<organism evidence="6 7">
    <name type="scientific">Methylotenera versatilis (strain 301)</name>
    <dbReference type="NCBI Taxonomy" id="666681"/>
    <lineage>
        <taxon>Bacteria</taxon>
        <taxon>Pseudomonadati</taxon>
        <taxon>Pseudomonadota</taxon>
        <taxon>Betaproteobacteria</taxon>
        <taxon>Nitrosomonadales</taxon>
        <taxon>Methylophilaceae</taxon>
        <taxon>Methylotenera</taxon>
    </lineage>
</organism>
<evidence type="ECO:0000256" key="3">
    <source>
        <dbReference type="ARBA" id="ARBA00023125"/>
    </source>
</evidence>
<dbReference type="Gene3D" id="3.40.190.290">
    <property type="match status" value="1"/>
</dbReference>
<dbReference type="AlphaFoldDB" id="D7DJI1"/>
<dbReference type="PANTHER" id="PTHR30126:SF94">
    <property type="entry name" value="LYSR FAMILY TRANSCRIPTIONAL REGULATOR"/>
    <property type="match status" value="1"/>
</dbReference>
<keyword evidence="2" id="KW-0805">Transcription regulation</keyword>
<reference evidence="6 7" key="2">
    <citation type="journal article" date="2011" name="J. Bacteriol.">
        <title>Genomes of three methylotrophs from a single niche uncover genetic and metabolic divergence of Methylophilaceae.</title>
        <authorList>
            <person name="Lapidus A."/>
            <person name="Clum A."/>
            <person name="Labutti K."/>
            <person name="Kaluzhnaya M.G."/>
            <person name="Lim S."/>
            <person name="Beck D.A."/>
            <person name="Glavina Del Rio T."/>
            <person name="Nolan M."/>
            <person name="Mavromatis K."/>
            <person name="Huntemann M."/>
            <person name="Lucas S."/>
            <person name="Lidstrom M.E."/>
            <person name="Ivanova N."/>
            <person name="Chistoserdova L."/>
        </authorList>
    </citation>
    <scope>NUCLEOTIDE SEQUENCE [LARGE SCALE GENOMIC DNA]</scope>
    <source>
        <strain evidence="6 7">301</strain>
    </source>
</reference>
<evidence type="ECO:0000259" key="5">
    <source>
        <dbReference type="PROSITE" id="PS50931"/>
    </source>
</evidence>
<dbReference type="GO" id="GO:0000976">
    <property type="term" value="F:transcription cis-regulatory region binding"/>
    <property type="evidence" value="ECO:0007669"/>
    <property type="project" value="TreeGrafter"/>
</dbReference>
<dbReference type="InterPro" id="IPR036390">
    <property type="entry name" value="WH_DNA-bd_sf"/>
</dbReference>
<gene>
    <name evidence="6" type="ordered locus">M301_1842</name>
</gene>
<dbReference type="InterPro" id="IPR036388">
    <property type="entry name" value="WH-like_DNA-bd_sf"/>
</dbReference>
<dbReference type="HOGENOM" id="CLU_039613_6_1_4"/>